<evidence type="ECO:0000256" key="3">
    <source>
        <dbReference type="ARBA" id="ARBA00023235"/>
    </source>
</evidence>
<protein>
    <submittedName>
        <fullName evidence="5">Unannotated protein</fullName>
    </submittedName>
</protein>
<dbReference type="AlphaFoldDB" id="A0A6J7A9M0"/>
<reference evidence="5" key="1">
    <citation type="submission" date="2020-05" db="EMBL/GenBank/DDBJ databases">
        <authorList>
            <person name="Chiriac C."/>
            <person name="Salcher M."/>
            <person name="Ghai R."/>
            <person name="Kavagutti S V."/>
        </authorList>
    </citation>
    <scope>NUCLEOTIDE SEQUENCE</scope>
</reference>
<dbReference type="CDD" id="cd00430">
    <property type="entry name" value="PLPDE_III_AR"/>
    <property type="match status" value="1"/>
</dbReference>
<dbReference type="NCBIfam" id="TIGR00492">
    <property type="entry name" value="alr"/>
    <property type="match status" value="1"/>
</dbReference>
<dbReference type="PANTHER" id="PTHR30511:SF0">
    <property type="entry name" value="ALANINE RACEMASE, CATABOLIC-RELATED"/>
    <property type="match status" value="1"/>
</dbReference>
<evidence type="ECO:0000256" key="1">
    <source>
        <dbReference type="ARBA" id="ARBA00001933"/>
    </source>
</evidence>
<comment type="cofactor">
    <cofactor evidence="1">
        <name>pyridoxal 5'-phosphate</name>
        <dbReference type="ChEBI" id="CHEBI:597326"/>
    </cofactor>
</comment>
<dbReference type="GO" id="GO:0009252">
    <property type="term" value="P:peptidoglycan biosynthetic process"/>
    <property type="evidence" value="ECO:0007669"/>
    <property type="project" value="TreeGrafter"/>
</dbReference>
<dbReference type="Pfam" id="PF00842">
    <property type="entry name" value="Ala_racemase_C"/>
    <property type="match status" value="1"/>
</dbReference>
<evidence type="ECO:0000259" key="4">
    <source>
        <dbReference type="SMART" id="SM01005"/>
    </source>
</evidence>
<keyword evidence="3" id="KW-0413">Isomerase</keyword>
<organism evidence="5">
    <name type="scientific">freshwater metagenome</name>
    <dbReference type="NCBI Taxonomy" id="449393"/>
    <lineage>
        <taxon>unclassified sequences</taxon>
        <taxon>metagenomes</taxon>
        <taxon>ecological metagenomes</taxon>
    </lineage>
</organism>
<dbReference type="SMART" id="SM01005">
    <property type="entry name" value="Ala_racemase_C"/>
    <property type="match status" value="1"/>
</dbReference>
<evidence type="ECO:0000313" key="5">
    <source>
        <dbReference type="EMBL" id="CAB4829532.1"/>
    </source>
</evidence>
<dbReference type="GO" id="GO:0030632">
    <property type="term" value="P:D-alanine biosynthetic process"/>
    <property type="evidence" value="ECO:0007669"/>
    <property type="project" value="TreeGrafter"/>
</dbReference>
<dbReference type="PROSITE" id="PS00395">
    <property type="entry name" value="ALANINE_RACEMASE"/>
    <property type="match status" value="1"/>
</dbReference>
<dbReference type="Gene3D" id="2.40.37.10">
    <property type="entry name" value="Lyase, Ornithine Decarboxylase, Chain A, domain 1"/>
    <property type="match status" value="1"/>
</dbReference>
<dbReference type="GO" id="GO:0005829">
    <property type="term" value="C:cytosol"/>
    <property type="evidence" value="ECO:0007669"/>
    <property type="project" value="TreeGrafter"/>
</dbReference>
<dbReference type="Gene3D" id="3.20.20.10">
    <property type="entry name" value="Alanine racemase"/>
    <property type="match status" value="1"/>
</dbReference>
<accession>A0A6J7A9M0</accession>
<dbReference type="GO" id="GO:0030170">
    <property type="term" value="F:pyridoxal phosphate binding"/>
    <property type="evidence" value="ECO:0007669"/>
    <property type="project" value="TreeGrafter"/>
</dbReference>
<sequence>MPRHAAIEVDLSAITANARAILAASSGAQLCAVVKADGYGHGAVQVATAALEGGATWLAVALVEEGALLRGAGIEAPILLLSELPADCMAEALALGLTPTVYTAEGVAAARQAVQNATVRPSVWSVHLKVDTGMHRVGAHPSDAIEIARSIHASSELQIGGTFTHFAVADDLERSETAEQLALFELFLEQLNAEQIDPGLVHAANSAGVLGHLRAHLDLVRSGIAIYGLAPSISLDSVAQLQPALRLSSEVSMVKSVEANRGVSYGLQHVFSKEARVAIVPLGYADGVDRRLGLVGGQVLIGGVRRPMRGVVTMDQLIVEVTDGPEVQVGDEVVLLGGQGGEQIPAQEWADLLGTITYEVVCRLSTRIPRRYVSSGPHS</sequence>
<keyword evidence="2" id="KW-0663">Pyridoxal phosphate</keyword>
<dbReference type="FunFam" id="3.20.20.10:FF:000002">
    <property type="entry name" value="Alanine racemase"/>
    <property type="match status" value="1"/>
</dbReference>
<feature type="domain" description="Alanine racemase C-terminal" evidence="4">
    <location>
        <begin position="244"/>
        <end position="373"/>
    </location>
</feature>
<dbReference type="PANTHER" id="PTHR30511">
    <property type="entry name" value="ALANINE RACEMASE"/>
    <property type="match status" value="1"/>
</dbReference>
<dbReference type="InterPro" id="IPR029066">
    <property type="entry name" value="PLP-binding_barrel"/>
</dbReference>
<dbReference type="GO" id="GO:0008784">
    <property type="term" value="F:alanine racemase activity"/>
    <property type="evidence" value="ECO:0007669"/>
    <property type="project" value="InterPro"/>
</dbReference>
<dbReference type="Pfam" id="PF01168">
    <property type="entry name" value="Ala_racemase_N"/>
    <property type="match status" value="1"/>
</dbReference>
<dbReference type="InterPro" id="IPR009006">
    <property type="entry name" value="Ala_racemase/Decarboxylase_C"/>
</dbReference>
<dbReference type="PRINTS" id="PR00992">
    <property type="entry name" value="ALARACEMASE"/>
</dbReference>
<dbReference type="InterPro" id="IPR001608">
    <property type="entry name" value="Ala_racemase_N"/>
</dbReference>
<name>A0A6J7A9M0_9ZZZZ</name>
<dbReference type="EMBL" id="CAFAAQ010000354">
    <property type="protein sequence ID" value="CAB4829532.1"/>
    <property type="molecule type" value="Genomic_DNA"/>
</dbReference>
<dbReference type="SUPFAM" id="SSF50621">
    <property type="entry name" value="Alanine racemase C-terminal domain-like"/>
    <property type="match status" value="1"/>
</dbReference>
<dbReference type="SUPFAM" id="SSF51419">
    <property type="entry name" value="PLP-binding barrel"/>
    <property type="match status" value="1"/>
</dbReference>
<dbReference type="InterPro" id="IPR011079">
    <property type="entry name" value="Ala_racemase_C"/>
</dbReference>
<gene>
    <name evidence="5" type="ORF">UFOPK3046_02276</name>
</gene>
<proteinExistence type="inferred from homology"/>
<evidence type="ECO:0000256" key="2">
    <source>
        <dbReference type="ARBA" id="ARBA00022898"/>
    </source>
</evidence>
<dbReference type="InterPro" id="IPR000821">
    <property type="entry name" value="Ala_racemase"/>
</dbReference>
<dbReference type="InterPro" id="IPR020622">
    <property type="entry name" value="Ala_racemase_pyridoxalP-BS"/>
</dbReference>
<dbReference type="HAMAP" id="MF_01201">
    <property type="entry name" value="Ala_racemase"/>
    <property type="match status" value="1"/>
</dbReference>